<dbReference type="InterPro" id="IPR004821">
    <property type="entry name" value="Cyt_trans-like"/>
</dbReference>
<dbReference type="InterPro" id="IPR014729">
    <property type="entry name" value="Rossmann-like_a/b/a_fold"/>
</dbReference>
<dbReference type="CDD" id="cd01172">
    <property type="entry name" value="RfaE_like"/>
    <property type="match status" value="1"/>
</dbReference>
<dbReference type="InterPro" id="IPR023030">
    <property type="entry name" value="Bifunc_HldE"/>
</dbReference>
<organism evidence="19 20">
    <name type="scientific">Allochromatium warmingii</name>
    <name type="common">Chromatium warmingii</name>
    <dbReference type="NCBI Taxonomy" id="61595"/>
    <lineage>
        <taxon>Bacteria</taxon>
        <taxon>Pseudomonadati</taxon>
        <taxon>Pseudomonadota</taxon>
        <taxon>Gammaproteobacteria</taxon>
        <taxon>Chromatiales</taxon>
        <taxon>Chromatiaceae</taxon>
        <taxon>Allochromatium</taxon>
    </lineage>
</organism>
<dbReference type="EC" id="2.7.7.70" evidence="16"/>
<dbReference type="GO" id="GO:0033785">
    <property type="term" value="F:heptose 7-phosphate kinase activity"/>
    <property type="evidence" value="ECO:0007669"/>
    <property type="project" value="UniProtKB-UniRule"/>
</dbReference>
<evidence type="ECO:0000256" key="14">
    <source>
        <dbReference type="ARBA" id="ARBA00060955"/>
    </source>
</evidence>
<dbReference type="PROSITE" id="PS00583">
    <property type="entry name" value="PFKB_KINASES_1"/>
    <property type="match status" value="1"/>
</dbReference>
<dbReference type="Gene3D" id="3.40.50.620">
    <property type="entry name" value="HUPs"/>
    <property type="match status" value="1"/>
</dbReference>
<dbReference type="SUPFAM" id="SSF52374">
    <property type="entry name" value="Nucleotidylyl transferase"/>
    <property type="match status" value="1"/>
</dbReference>
<evidence type="ECO:0000256" key="4">
    <source>
        <dbReference type="ARBA" id="ARBA00011738"/>
    </source>
</evidence>
<keyword evidence="9 16" id="KW-0067">ATP-binding</keyword>
<evidence type="ECO:0000256" key="13">
    <source>
        <dbReference type="ARBA" id="ARBA00052873"/>
    </source>
</evidence>
<evidence type="ECO:0000256" key="11">
    <source>
        <dbReference type="ARBA" id="ARBA00023277"/>
    </source>
</evidence>
<feature type="domain" description="Carbohydrate kinase PfkB" evidence="17">
    <location>
        <begin position="16"/>
        <end position="308"/>
    </location>
</feature>
<dbReference type="NCBIfam" id="TIGR00125">
    <property type="entry name" value="cyt_tran_rel"/>
    <property type="match status" value="1"/>
</dbReference>
<comment type="catalytic activity">
    <reaction evidence="12 16">
        <text>D-glycero-beta-D-manno-heptose 1-phosphate + ATP + H(+) = ADP-D-glycero-beta-D-manno-heptose + diphosphate</text>
        <dbReference type="Rhea" id="RHEA:27465"/>
        <dbReference type="ChEBI" id="CHEBI:15378"/>
        <dbReference type="ChEBI" id="CHEBI:30616"/>
        <dbReference type="ChEBI" id="CHEBI:33019"/>
        <dbReference type="ChEBI" id="CHEBI:59967"/>
        <dbReference type="ChEBI" id="CHEBI:61593"/>
        <dbReference type="EC" id="2.7.7.70"/>
    </reaction>
</comment>
<evidence type="ECO:0000256" key="5">
    <source>
        <dbReference type="ARBA" id="ARBA00022679"/>
    </source>
</evidence>
<keyword evidence="7 16" id="KW-0547">Nucleotide-binding</keyword>
<dbReference type="GO" id="GO:0009244">
    <property type="term" value="P:lipopolysaccharide core region biosynthetic process"/>
    <property type="evidence" value="ECO:0007669"/>
    <property type="project" value="UniProtKB-UniPathway"/>
</dbReference>
<dbReference type="AlphaFoldDB" id="A0A1H3F6W3"/>
<dbReference type="InterPro" id="IPR011914">
    <property type="entry name" value="RfaE_dom_II"/>
</dbReference>
<comment type="function">
    <text evidence="1 16">Catalyzes the phosphorylation of D-glycero-D-manno-heptose 7-phosphate at the C-1 position to selectively form D-glycero-beta-D-manno-heptose-1,7-bisphosphate.</text>
</comment>
<dbReference type="InterPro" id="IPR011611">
    <property type="entry name" value="PfkB_dom"/>
</dbReference>
<dbReference type="PANTHER" id="PTHR46969:SF1">
    <property type="entry name" value="BIFUNCTIONAL PROTEIN HLDE"/>
    <property type="match status" value="1"/>
</dbReference>
<keyword evidence="20" id="KW-1185">Reference proteome</keyword>
<evidence type="ECO:0000256" key="9">
    <source>
        <dbReference type="ARBA" id="ARBA00022840"/>
    </source>
</evidence>
<feature type="active site" evidence="16">
    <location>
        <position position="270"/>
    </location>
</feature>
<evidence type="ECO:0000259" key="17">
    <source>
        <dbReference type="Pfam" id="PF00294"/>
    </source>
</evidence>
<comment type="subunit">
    <text evidence="4 16">Homodimer.</text>
</comment>
<comment type="similarity">
    <text evidence="14 16">In the N-terminal section; belongs to the carbohydrate kinase PfkB family.</text>
</comment>
<evidence type="ECO:0000256" key="10">
    <source>
        <dbReference type="ARBA" id="ARBA00023268"/>
    </source>
</evidence>
<comment type="catalytic activity">
    <reaction evidence="13 16">
        <text>D-glycero-beta-D-manno-heptose 7-phosphate + ATP = D-glycero-beta-D-manno-heptose 1,7-bisphosphate + ADP + H(+)</text>
        <dbReference type="Rhea" id="RHEA:27473"/>
        <dbReference type="ChEBI" id="CHEBI:15378"/>
        <dbReference type="ChEBI" id="CHEBI:30616"/>
        <dbReference type="ChEBI" id="CHEBI:60204"/>
        <dbReference type="ChEBI" id="CHEBI:60208"/>
        <dbReference type="ChEBI" id="CHEBI:456216"/>
        <dbReference type="EC" id="2.7.1.167"/>
    </reaction>
</comment>
<dbReference type="UniPathway" id="UPA00958"/>
<dbReference type="HAMAP" id="MF_01603">
    <property type="entry name" value="HldE"/>
    <property type="match status" value="1"/>
</dbReference>
<feature type="region of interest" description="Ribokinase" evidence="16">
    <location>
        <begin position="1"/>
        <end position="320"/>
    </location>
</feature>
<dbReference type="GO" id="GO:0005829">
    <property type="term" value="C:cytosol"/>
    <property type="evidence" value="ECO:0007669"/>
    <property type="project" value="TreeGrafter"/>
</dbReference>
<evidence type="ECO:0000256" key="16">
    <source>
        <dbReference type="HAMAP-Rule" id="MF_01603"/>
    </source>
</evidence>
<evidence type="ECO:0000256" key="2">
    <source>
        <dbReference type="ARBA" id="ARBA00003753"/>
    </source>
</evidence>
<dbReference type="PANTHER" id="PTHR46969">
    <property type="entry name" value="BIFUNCTIONAL PROTEIN HLDE"/>
    <property type="match status" value="1"/>
</dbReference>
<dbReference type="GO" id="GO:0033786">
    <property type="term" value="F:heptose-1-phosphate adenylyltransferase activity"/>
    <property type="evidence" value="ECO:0007669"/>
    <property type="project" value="UniProtKB-UniRule"/>
</dbReference>
<comment type="pathway">
    <text evidence="3">Bacterial outer membrane biogenesis; LPS core biosynthesis.</text>
</comment>
<protein>
    <recommendedName>
        <fullName evidence="16">Bifunctional protein HldE</fullName>
    </recommendedName>
    <domain>
        <recommendedName>
            <fullName evidence="16">D-beta-D-heptose 7-phosphate kinase</fullName>
            <ecNumber evidence="16">2.7.1.167</ecNumber>
        </recommendedName>
        <alternativeName>
            <fullName evidence="16">D-beta-D-heptose 7-phosphotransferase</fullName>
        </alternativeName>
        <alternativeName>
            <fullName evidence="16">D-glycero-beta-D-manno-heptose-7-phosphate kinase</fullName>
        </alternativeName>
    </domain>
    <domain>
        <recommendedName>
            <fullName evidence="16">D-beta-D-heptose 1-phosphate adenylyltransferase</fullName>
            <ecNumber evidence="16">2.7.7.70</ecNumber>
        </recommendedName>
        <alternativeName>
            <fullName evidence="16">D-glycero-beta-D-manno-heptose 1-phosphate adenylyltransferase</fullName>
        </alternativeName>
    </domain>
</protein>
<name>A0A1H3F6W3_ALLWA</name>
<evidence type="ECO:0000256" key="12">
    <source>
        <dbReference type="ARBA" id="ARBA00047428"/>
    </source>
</evidence>
<dbReference type="SUPFAM" id="SSF53613">
    <property type="entry name" value="Ribokinase-like"/>
    <property type="match status" value="1"/>
</dbReference>
<feature type="domain" description="Cytidyltransferase-like" evidence="18">
    <location>
        <begin position="348"/>
        <end position="439"/>
    </location>
</feature>
<comment type="pathway">
    <text evidence="16">Nucleotide-sugar biosynthesis; ADP-L-glycero-beta-D-manno-heptose biosynthesis; ADP-L-glycero-beta-D-manno-heptose from D-glycero-beta-D-manno-heptose 7-phosphate: step 3/4.</text>
</comment>
<comment type="similarity">
    <text evidence="15 16">In the C-terminal section; belongs to the cytidylyltransferase family.</text>
</comment>
<dbReference type="FunFam" id="3.40.50.620:FF:000028">
    <property type="entry name" value="Bifunctional protein HldE"/>
    <property type="match status" value="1"/>
</dbReference>
<evidence type="ECO:0000256" key="6">
    <source>
        <dbReference type="ARBA" id="ARBA00022695"/>
    </source>
</evidence>
<dbReference type="GO" id="GO:0005524">
    <property type="term" value="F:ATP binding"/>
    <property type="evidence" value="ECO:0007669"/>
    <property type="project" value="UniProtKB-UniRule"/>
</dbReference>
<dbReference type="Pfam" id="PF00294">
    <property type="entry name" value="PfkB"/>
    <property type="match status" value="1"/>
</dbReference>
<dbReference type="GO" id="GO:0097171">
    <property type="term" value="P:ADP-L-glycero-beta-D-manno-heptose biosynthetic process"/>
    <property type="evidence" value="ECO:0007669"/>
    <property type="project" value="UniProtKB-UniPathway"/>
</dbReference>
<dbReference type="RefSeq" id="WP_281241127.1">
    <property type="nucleotide sequence ID" value="NZ_FNOW01000016.1"/>
</dbReference>
<feature type="region of interest" description="Cytidylyltransferase" evidence="16">
    <location>
        <begin position="348"/>
        <end position="482"/>
    </location>
</feature>
<feature type="binding site" evidence="16">
    <location>
        <begin position="201"/>
        <end position="204"/>
    </location>
    <ligand>
        <name>ATP</name>
        <dbReference type="ChEBI" id="CHEBI:30616"/>
    </ligand>
</feature>
<sequence length="482" mass="50706">MTIPSAVACPDFTRARVLVAGDVMLDRYWSGATRRISPEAPVPVVRIETLEDRPGGAANVALNLATLGVNATLIGVTGADEAASVLATRLQAAGIATQLIRRADRPTITKLRVLSQHQQLLRLDFEQSLAPDDAAADPLPDALTSALAGCDLLLLSDYGKGTLADPQRLIALARAQGKAVLIDPKGRDFNRYRGATLLTPNRAEFEDIVGACPDDAALRERAERLRADLALDALLVTLGERGMLLVQAATEALHLPTQARDVFDVTGAGDTVIATLAATLAAGGELTTACALANCAAGLAVGKLGTASVSAAELERAYHGVEWRPILDRTALLAAVAAARAAGERLVMTNGCFDILHDGHVAYLQQARRLGDRLIVAVNDDASVRRLKGAGRPINQLAQRLAVLAGLASVDWVCPFSEDTPEALIRAVLPDVLVKGGDYRPEDIAGADAVLARGGTVRVLDFVPGRSTSRIISAIHQRDDGV</sequence>
<evidence type="ECO:0000256" key="7">
    <source>
        <dbReference type="ARBA" id="ARBA00022741"/>
    </source>
</evidence>
<keyword evidence="10 16" id="KW-0511">Multifunctional enzyme</keyword>
<accession>A0A1H3F6W3</accession>
<evidence type="ECO:0000313" key="19">
    <source>
        <dbReference type="EMBL" id="SDX85899.1"/>
    </source>
</evidence>
<evidence type="ECO:0000259" key="18">
    <source>
        <dbReference type="Pfam" id="PF01467"/>
    </source>
</evidence>
<evidence type="ECO:0000256" key="3">
    <source>
        <dbReference type="ARBA" id="ARBA00004713"/>
    </source>
</evidence>
<dbReference type="EMBL" id="FNOW01000016">
    <property type="protein sequence ID" value="SDX85899.1"/>
    <property type="molecule type" value="Genomic_DNA"/>
</dbReference>
<dbReference type="Pfam" id="PF01467">
    <property type="entry name" value="CTP_transf_like"/>
    <property type="match status" value="1"/>
</dbReference>
<dbReference type="STRING" id="61595.SAMN05421644_11634"/>
<keyword evidence="5 16" id="KW-0808">Transferase</keyword>
<dbReference type="NCBIfam" id="NF008454">
    <property type="entry name" value="PRK11316.1"/>
    <property type="match status" value="1"/>
</dbReference>
<dbReference type="Gene3D" id="3.40.1190.20">
    <property type="match status" value="1"/>
</dbReference>
<proteinExistence type="inferred from homology"/>
<gene>
    <name evidence="16" type="primary">hldE</name>
    <name evidence="19" type="ORF">SAMN05421644_11634</name>
</gene>
<dbReference type="NCBIfam" id="TIGR02199">
    <property type="entry name" value="rfaE_dom_II"/>
    <property type="match status" value="1"/>
</dbReference>
<keyword evidence="8 16" id="KW-0418">Kinase</keyword>
<reference evidence="20" key="1">
    <citation type="submission" date="2016-10" db="EMBL/GenBank/DDBJ databases">
        <authorList>
            <person name="Varghese N."/>
            <person name="Submissions S."/>
        </authorList>
    </citation>
    <scope>NUCLEOTIDE SEQUENCE [LARGE SCALE GENOMIC DNA]</scope>
    <source>
        <strain evidence="20">DSM 173</strain>
    </source>
</reference>
<dbReference type="GO" id="GO:0016773">
    <property type="term" value="F:phosphotransferase activity, alcohol group as acceptor"/>
    <property type="evidence" value="ECO:0007669"/>
    <property type="project" value="InterPro"/>
</dbReference>
<dbReference type="EC" id="2.7.1.167" evidence="16"/>
<dbReference type="InterPro" id="IPR029056">
    <property type="entry name" value="Ribokinase-like"/>
</dbReference>
<evidence type="ECO:0000256" key="8">
    <source>
        <dbReference type="ARBA" id="ARBA00022777"/>
    </source>
</evidence>
<dbReference type="NCBIfam" id="TIGR02198">
    <property type="entry name" value="rfaE_dom_I"/>
    <property type="match status" value="1"/>
</dbReference>
<keyword evidence="6 16" id="KW-0548">Nucleotidyltransferase</keyword>
<dbReference type="InterPro" id="IPR011913">
    <property type="entry name" value="RfaE_dom_I"/>
</dbReference>
<comment type="function">
    <text evidence="2 16">Catalyzes the ADP transfer from ATP to D-glycero-beta-D-manno-heptose 1-phosphate, yielding ADP-D-glycero-beta-D-manno-heptose.</text>
</comment>
<evidence type="ECO:0000256" key="15">
    <source>
        <dbReference type="ARBA" id="ARBA00061122"/>
    </source>
</evidence>
<dbReference type="FunFam" id="3.40.1190.20:FF:000002">
    <property type="entry name" value="Bifunctional protein HldE"/>
    <property type="match status" value="1"/>
</dbReference>
<evidence type="ECO:0000313" key="20">
    <source>
        <dbReference type="Proteomes" id="UP000198672"/>
    </source>
</evidence>
<comment type="pathway">
    <text evidence="16">Nucleotide-sugar biosynthesis; ADP-L-glycero-beta-D-manno-heptose biosynthesis; ADP-L-glycero-beta-D-manno-heptose from D-glycero-beta-D-manno-heptose 7-phosphate: step 1/4.</text>
</comment>
<dbReference type="InterPro" id="IPR002173">
    <property type="entry name" value="Carboh/pur_kinase_PfkB_CS"/>
</dbReference>
<keyword evidence="11 16" id="KW-0119">Carbohydrate metabolism</keyword>
<evidence type="ECO:0000256" key="1">
    <source>
        <dbReference type="ARBA" id="ARBA00002319"/>
    </source>
</evidence>
<dbReference type="Proteomes" id="UP000198672">
    <property type="component" value="Unassembled WGS sequence"/>
</dbReference>
<dbReference type="UniPathway" id="UPA00356">
    <property type="reaction ID" value="UER00437"/>
</dbReference>